<accession>E6LPW5</accession>
<evidence type="ECO:0000313" key="3">
    <source>
        <dbReference type="Proteomes" id="UP000003434"/>
    </source>
</evidence>
<keyword evidence="1" id="KW-0472">Membrane</keyword>
<reference evidence="2 3" key="1">
    <citation type="submission" date="2010-12" db="EMBL/GenBank/DDBJ databases">
        <authorList>
            <person name="Muzny D."/>
            <person name="Qin X."/>
            <person name="Deng J."/>
            <person name="Jiang H."/>
            <person name="Liu Y."/>
            <person name="Qu J."/>
            <person name="Song X.-Z."/>
            <person name="Zhang L."/>
            <person name="Thornton R."/>
            <person name="Coyle M."/>
            <person name="Francisco L."/>
            <person name="Jackson L."/>
            <person name="Javaid M."/>
            <person name="Korchina V."/>
            <person name="Kovar C."/>
            <person name="Mata R."/>
            <person name="Mathew T."/>
            <person name="Ngo R."/>
            <person name="Nguyen L."/>
            <person name="Nguyen N."/>
            <person name="Okwuonu G."/>
            <person name="Ongeri F."/>
            <person name="Pham C."/>
            <person name="Simmons D."/>
            <person name="Wilczek-Boney K."/>
            <person name="Hale W."/>
            <person name="Jakkamsetti A."/>
            <person name="Pham P."/>
            <person name="Ruth R."/>
            <person name="San Lucas F."/>
            <person name="Warren J."/>
            <person name="Zhang J."/>
            <person name="Zhao Z."/>
            <person name="Zhou C."/>
            <person name="Zhu D."/>
            <person name="Lee S."/>
            <person name="Bess C."/>
            <person name="Blankenburg K."/>
            <person name="Forbes L."/>
            <person name="Fu Q."/>
            <person name="Gubbala S."/>
            <person name="Hirani K."/>
            <person name="Jayaseelan J.C."/>
            <person name="Lara F."/>
            <person name="Munidasa M."/>
            <person name="Palculict T."/>
            <person name="Patil S."/>
            <person name="Pu L.-L."/>
            <person name="Saada N."/>
            <person name="Tang L."/>
            <person name="Weissenberger G."/>
            <person name="Zhu Y."/>
            <person name="Hemphill L."/>
            <person name="Shang Y."/>
            <person name="Youmans B."/>
            <person name="Ayvaz T."/>
            <person name="Ross M."/>
            <person name="Santibanez J."/>
            <person name="Aqrawi P."/>
            <person name="Gross S."/>
            <person name="Joshi V."/>
            <person name="Fowler G."/>
            <person name="Nazareth L."/>
            <person name="Reid J."/>
            <person name="Worley K."/>
            <person name="Petrosino J."/>
            <person name="Highlander S."/>
            <person name="Gibbs R."/>
        </authorList>
    </citation>
    <scope>NUCLEOTIDE SEQUENCE [LARGE SCALE GENOMIC DNA]</scope>
    <source>
        <strain evidence="2 3">DSM 3986</strain>
    </source>
</reference>
<sequence length="43" mass="5329">MFYGFIIIYLFLFVKQFLFFPDIYIFCLTAKKNYLYKKKNTLA</sequence>
<gene>
    <name evidence="2" type="ORF">HMPREF0381_2000</name>
</gene>
<protein>
    <submittedName>
        <fullName evidence="2">Uncharacterized protein</fullName>
    </submittedName>
</protein>
<organism evidence="2 3">
    <name type="scientific">Lachnoanaerobaculum saburreum DSM 3986</name>
    <dbReference type="NCBI Taxonomy" id="887325"/>
    <lineage>
        <taxon>Bacteria</taxon>
        <taxon>Bacillati</taxon>
        <taxon>Bacillota</taxon>
        <taxon>Clostridia</taxon>
        <taxon>Lachnospirales</taxon>
        <taxon>Lachnospiraceae</taxon>
        <taxon>Lachnoanaerobaculum</taxon>
    </lineage>
</organism>
<dbReference type="Proteomes" id="UP000003434">
    <property type="component" value="Unassembled WGS sequence"/>
</dbReference>
<name>E6LPW5_9FIRM</name>
<keyword evidence="1" id="KW-1133">Transmembrane helix</keyword>
<evidence type="ECO:0000256" key="1">
    <source>
        <dbReference type="SAM" id="Phobius"/>
    </source>
</evidence>
<keyword evidence="1" id="KW-0812">Transmembrane</keyword>
<dbReference type="HOGENOM" id="CLU_3235379_0_0_9"/>
<comment type="caution">
    <text evidence="2">The sequence shown here is derived from an EMBL/GenBank/DDBJ whole genome shotgun (WGS) entry which is preliminary data.</text>
</comment>
<dbReference type="EMBL" id="AEPW01000078">
    <property type="protein sequence ID" value="EFU76213.1"/>
    <property type="molecule type" value="Genomic_DNA"/>
</dbReference>
<dbReference type="AlphaFoldDB" id="E6LPW5"/>
<feature type="transmembrane region" description="Helical" evidence="1">
    <location>
        <begin position="6"/>
        <end position="30"/>
    </location>
</feature>
<evidence type="ECO:0000313" key="2">
    <source>
        <dbReference type="EMBL" id="EFU76213.1"/>
    </source>
</evidence>
<proteinExistence type="predicted"/>